<reference evidence="2 3" key="1">
    <citation type="submission" date="2022-11" db="EMBL/GenBank/DDBJ databases">
        <title>Minimal conservation of predation-associated metabolite biosynthetic gene clusters underscores biosynthetic potential of Myxococcota including descriptions for ten novel species: Archangium lansinium sp. nov., Myxococcus landrumus sp. nov., Nannocystis bai.</title>
        <authorList>
            <person name="Ahearne A."/>
            <person name="Stevens C."/>
            <person name="Dowd S."/>
        </authorList>
    </citation>
    <scope>NUCLEOTIDE SEQUENCE [LARGE SCALE GENOMIC DNA]</scope>
    <source>
        <strain evidence="2 3">NCWAL01</strain>
    </source>
</reference>
<dbReference type="RefSeq" id="WP_272145358.1">
    <property type="nucleotide sequence ID" value="NZ_JAQNDM010000002.1"/>
</dbReference>
<feature type="compositionally biased region" description="Low complexity" evidence="1">
    <location>
        <begin position="214"/>
        <end position="231"/>
    </location>
</feature>
<accession>A0ABT5DMA8</accession>
<gene>
    <name evidence="2" type="ORF">POL68_39825</name>
</gene>
<feature type="region of interest" description="Disordered" evidence="1">
    <location>
        <begin position="214"/>
        <end position="256"/>
    </location>
</feature>
<dbReference type="InterPro" id="IPR011009">
    <property type="entry name" value="Kinase-like_dom_sf"/>
</dbReference>
<comment type="caution">
    <text evidence="2">The sequence shown here is derived from an EMBL/GenBank/DDBJ whole genome shotgun (WGS) entry which is preliminary data.</text>
</comment>
<evidence type="ECO:0000313" key="2">
    <source>
        <dbReference type="EMBL" id="MDC0714666.1"/>
    </source>
</evidence>
<protein>
    <recommendedName>
        <fullName evidence="4">Protein kinase domain-containing protein</fullName>
    </recommendedName>
</protein>
<evidence type="ECO:0000313" key="3">
    <source>
        <dbReference type="Proteomes" id="UP001221838"/>
    </source>
</evidence>
<evidence type="ECO:0000256" key="1">
    <source>
        <dbReference type="SAM" id="MobiDB-lite"/>
    </source>
</evidence>
<evidence type="ECO:0008006" key="4">
    <source>
        <dbReference type="Google" id="ProtNLM"/>
    </source>
</evidence>
<dbReference type="EMBL" id="JAQNDM010000002">
    <property type="protein sequence ID" value="MDC0714666.1"/>
    <property type="molecule type" value="Genomic_DNA"/>
</dbReference>
<dbReference type="Gene3D" id="1.10.510.10">
    <property type="entry name" value="Transferase(Phosphotransferase) domain 1"/>
    <property type="match status" value="1"/>
</dbReference>
<organism evidence="2 3">
    <name type="scientific">Stigmatella ashevillensis</name>
    <dbReference type="NCBI Taxonomy" id="2995309"/>
    <lineage>
        <taxon>Bacteria</taxon>
        <taxon>Pseudomonadati</taxon>
        <taxon>Myxococcota</taxon>
        <taxon>Myxococcia</taxon>
        <taxon>Myxococcales</taxon>
        <taxon>Cystobacterineae</taxon>
        <taxon>Archangiaceae</taxon>
        <taxon>Stigmatella</taxon>
    </lineage>
</organism>
<proteinExistence type="predicted"/>
<keyword evidence="3" id="KW-1185">Reference proteome</keyword>
<dbReference type="Proteomes" id="UP001221838">
    <property type="component" value="Unassembled WGS sequence"/>
</dbReference>
<name>A0ABT5DMA8_9BACT</name>
<dbReference type="SUPFAM" id="SSF56112">
    <property type="entry name" value="Protein kinase-like (PK-like)"/>
    <property type="match status" value="1"/>
</dbReference>
<sequence length="314" mass="33935">MQNTLKPEWLLAPLPVGTRIGPWRVMGWHHRGAYGAVYQAVLAKSPRQPVVALKLALFPGDPRFAREVELLSRIRHPCVPRLIDHGHWVTSQLNALVLCMLSLQPESRGTAQELAESLELAAARSDTTADRPLFDAPLALPEMAKSPAHPKSLERKAVRAPLSTWIPSGTALAVGLLLSLWFGQSLSERERASSQQRRAAVDVGARDAGSVAVGDSALTAPSASPSASSSSETVALDLPPEPLPGQNKPDANGRCPRRGQVAIRGSCWIEQFTLDAEACKENADTSYVYQGRCYVPAFPPRRQPTSTQSPNLPP</sequence>